<dbReference type="EMBL" id="RRZK01000028">
    <property type="protein sequence ID" value="TDB59412.1"/>
    <property type="molecule type" value="Genomic_DNA"/>
</dbReference>
<dbReference type="SUPFAM" id="SSF53067">
    <property type="entry name" value="Actin-like ATPase domain"/>
    <property type="match status" value="1"/>
</dbReference>
<feature type="domain" description="Carbamoyltransferase" evidence="2">
    <location>
        <begin position="8"/>
        <end position="358"/>
    </location>
</feature>
<dbReference type="InterPro" id="IPR003696">
    <property type="entry name" value="Carbtransf_dom"/>
</dbReference>
<dbReference type="RefSeq" id="WP_093217070.1">
    <property type="nucleotide sequence ID" value="NZ_LT629803.1"/>
</dbReference>
<keyword evidence="5" id="KW-1185">Reference proteome</keyword>
<dbReference type="CDD" id="cd24033">
    <property type="entry name" value="ASKHA_NBD_NodU_CmcH-like_N"/>
    <property type="match status" value="1"/>
</dbReference>
<dbReference type="InterPro" id="IPR051338">
    <property type="entry name" value="NodU/CmcH_Carbamoyltrnsfr"/>
</dbReference>
<evidence type="ECO:0000313" key="4">
    <source>
        <dbReference type="EMBL" id="TDB59412.1"/>
    </source>
</evidence>
<dbReference type="Pfam" id="PF16861">
    <property type="entry name" value="Carbam_trans_C"/>
    <property type="match status" value="1"/>
</dbReference>
<evidence type="ECO:0000259" key="3">
    <source>
        <dbReference type="Pfam" id="PF16861"/>
    </source>
</evidence>
<dbReference type="OrthoDB" id="9780777at2"/>
<dbReference type="InterPro" id="IPR038152">
    <property type="entry name" value="Carbam_trans_C_sf"/>
</dbReference>
<reference evidence="5" key="1">
    <citation type="journal article" date="2019" name="bioRxiv">
        <title>Bacterially produced spermidine induces plant systemic susceptibility to pathogens.</title>
        <authorList>
            <person name="Melnyk R.A."/>
            <person name="Beskrovnaya P.A."/>
            <person name="Liu Z."/>
            <person name="Song Y."/>
            <person name="Haney C.H."/>
        </authorList>
    </citation>
    <scope>NUCLEOTIDE SEQUENCE [LARGE SCALE GENOMIC DNA]</scope>
    <source>
        <strain evidence="5">Dha-51</strain>
    </source>
</reference>
<evidence type="ECO:0000259" key="2">
    <source>
        <dbReference type="Pfam" id="PF02543"/>
    </source>
</evidence>
<organism evidence="4 5">
    <name type="scientific">Pseudomonas vancouverensis</name>
    <dbReference type="NCBI Taxonomy" id="95300"/>
    <lineage>
        <taxon>Bacteria</taxon>
        <taxon>Pseudomonadati</taxon>
        <taxon>Pseudomonadota</taxon>
        <taxon>Gammaproteobacteria</taxon>
        <taxon>Pseudomonadales</taxon>
        <taxon>Pseudomonadaceae</taxon>
        <taxon>Pseudomonas</taxon>
    </lineage>
</organism>
<dbReference type="Gene3D" id="3.30.420.40">
    <property type="match status" value="2"/>
</dbReference>
<dbReference type="InterPro" id="IPR031730">
    <property type="entry name" value="Carbam_trans_C"/>
</dbReference>
<protein>
    <submittedName>
        <fullName evidence="4">Carbamoyltransferase</fullName>
    </submittedName>
</protein>
<gene>
    <name evidence="4" type="ORF">EIY72_20460</name>
</gene>
<dbReference type="STRING" id="95300.SAMN05216558_0908"/>
<dbReference type="AlphaFoldDB" id="A0A1H2MKY7"/>
<name>A0A1H2MKY7_PSEVA</name>
<comment type="similarity">
    <text evidence="1">Belongs to the NodU/CmcH family.</text>
</comment>
<keyword evidence="4" id="KW-0808">Transferase</keyword>
<comment type="caution">
    <text evidence="4">The sequence shown here is derived from an EMBL/GenBank/DDBJ whole genome shotgun (WGS) entry which is preliminary data.</text>
</comment>
<dbReference type="Pfam" id="PF02543">
    <property type="entry name" value="Carbam_trans_N"/>
    <property type="match status" value="1"/>
</dbReference>
<evidence type="ECO:0000313" key="5">
    <source>
        <dbReference type="Proteomes" id="UP000295254"/>
    </source>
</evidence>
<dbReference type="Proteomes" id="UP000295254">
    <property type="component" value="Unassembled WGS sequence"/>
</dbReference>
<accession>A0A1H2MKY7</accession>
<sequence>MNNDIAFVGLSCTGHDGAVAIMQGGQLRFAEATERYRQNKFAVGQAPDDYLYCREVLARHADAKQLVVAKSWSEQATQIWHGENVRLRESIRQQPQHRDVLERLAQFHQHNWDAFMGPSIALAGHGVQRAAQALDKQVMETRHYDHHLCHAAFGTWGAPFDSAAVIVMDGQGEGRGTAYWHYHDGELHPVEVEPYAGTLVECYSSLGLYYGIMVCLACGFEPVSGEEWKIMGLAPYGKLDAALYQKLKMFYSIDGLSVNCTEHTVGVFLDIVSAPVSHKADFQKAANYAYTFQRFFAETATTLMTELGHRTGEQNLIVAGGCGLNSSFNGRIVEATGFRQVHIPSAPADDGNAAGAAILAARDYHLAGAGPAWQSPYLGSPIKFESLETVLENSPFVPYRRIDDEQLMADEVAARIADGQVVGWVQGRAEFGPRALGNRSILADPRAVAMKDKVNRVVKFREAFRPFAPSVLHEAGEAWFEQYQDSPYMERTLRFKDTVAPLVPAVCHADQTGRVQSVTAERNRSYYQLIKAFEALTGVPMLMNTSLNVMGKPIVHSAEDALQVYLGSQLDCMVIGPYLLAKDLAPRKDNASLASARGVRVRQSQEAL</sequence>
<dbReference type="InterPro" id="IPR043129">
    <property type="entry name" value="ATPase_NBD"/>
</dbReference>
<dbReference type="PANTHER" id="PTHR34847:SF1">
    <property type="entry name" value="NODULATION PROTEIN U"/>
    <property type="match status" value="1"/>
</dbReference>
<proteinExistence type="inferred from homology"/>
<dbReference type="PANTHER" id="PTHR34847">
    <property type="entry name" value="NODULATION PROTEIN U"/>
    <property type="match status" value="1"/>
</dbReference>
<dbReference type="GO" id="GO:0016740">
    <property type="term" value="F:transferase activity"/>
    <property type="evidence" value="ECO:0007669"/>
    <property type="project" value="UniProtKB-KW"/>
</dbReference>
<feature type="domain" description="Carbamoyltransferase C-terminal" evidence="3">
    <location>
        <begin position="413"/>
        <end position="582"/>
    </location>
</feature>
<dbReference type="Gene3D" id="3.90.870.20">
    <property type="entry name" value="Carbamoyltransferase, C-terminal domain"/>
    <property type="match status" value="1"/>
</dbReference>
<evidence type="ECO:0000256" key="1">
    <source>
        <dbReference type="ARBA" id="ARBA00006129"/>
    </source>
</evidence>